<dbReference type="InterPro" id="IPR007867">
    <property type="entry name" value="GMC_OxRtase_C"/>
</dbReference>
<dbReference type="PANTHER" id="PTHR11552:SF78">
    <property type="entry name" value="GLUCOSE-METHANOL-CHOLINE OXIDOREDUCTASE N-TERMINAL DOMAIN-CONTAINING PROTEIN"/>
    <property type="match status" value="1"/>
</dbReference>
<evidence type="ECO:0000256" key="8">
    <source>
        <dbReference type="ARBA" id="ARBA00033986"/>
    </source>
</evidence>
<organism evidence="17 18">
    <name type="scientific">Pholiota conissans</name>
    <dbReference type="NCBI Taxonomy" id="109636"/>
    <lineage>
        <taxon>Eukaryota</taxon>
        <taxon>Fungi</taxon>
        <taxon>Dikarya</taxon>
        <taxon>Basidiomycota</taxon>
        <taxon>Agaricomycotina</taxon>
        <taxon>Agaricomycetes</taxon>
        <taxon>Agaricomycetidae</taxon>
        <taxon>Agaricales</taxon>
        <taxon>Agaricineae</taxon>
        <taxon>Strophariaceae</taxon>
        <taxon>Pholiota</taxon>
    </lineage>
</organism>
<protein>
    <recommendedName>
        <fullName evidence="5">pyranose dehydrogenase (acceptor)</fullName>
        <ecNumber evidence="5">1.1.99.29</ecNumber>
    </recommendedName>
</protein>
<keyword evidence="6" id="KW-0964">Secreted</keyword>
<name>A0A9P5Z095_9AGAR</name>
<evidence type="ECO:0000256" key="4">
    <source>
        <dbReference type="ARBA" id="ARBA00011245"/>
    </source>
</evidence>
<comment type="catalytic activity">
    <reaction evidence="11">
        <text>a pyranoside + acceptor = a pyranosid-3-ulose + reduced acceptor.</text>
        <dbReference type="EC" id="1.1.99.29"/>
    </reaction>
</comment>
<evidence type="ECO:0000256" key="5">
    <source>
        <dbReference type="ARBA" id="ARBA00013177"/>
    </source>
</evidence>
<dbReference type="GO" id="GO:0050660">
    <property type="term" value="F:flavin adenine dinucleotide binding"/>
    <property type="evidence" value="ECO:0007669"/>
    <property type="project" value="InterPro"/>
</dbReference>
<evidence type="ECO:0000256" key="9">
    <source>
        <dbReference type="ARBA" id="ARBA00034010"/>
    </source>
</evidence>
<dbReference type="PROSITE" id="PS00623">
    <property type="entry name" value="GMC_OXRED_1"/>
    <property type="match status" value="1"/>
</dbReference>
<keyword evidence="13 14" id="KW-0274">FAD</keyword>
<accession>A0A9P5Z095</accession>
<evidence type="ECO:0000256" key="13">
    <source>
        <dbReference type="PIRSR" id="PIRSR000137-2"/>
    </source>
</evidence>
<dbReference type="PANTHER" id="PTHR11552">
    <property type="entry name" value="GLUCOSE-METHANOL-CHOLINE GMC OXIDOREDUCTASE"/>
    <property type="match status" value="1"/>
</dbReference>
<evidence type="ECO:0000259" key="15">
    <source>
        <dbReference type="PROSITE" id="PS00623"/>
    </source>
</evidence>
<comment type="catalytic activity">
    <reaction evidence="12">
        <text>a pyranoside + acceptor = a pyranosid-3,4-diulose + reduced acceptor.</text>
        <dbReference type="EC" id="1.1.99.29"/>
    </reaction>
</comment>
<evidence type="ECO:0000313" key="18">
    <source>
        <dbReference type="Proteomes" id="UP000807469"/>
    </source>
</evidence>
<evidence type="ECO:0000313" key="17">
    <source>
        <dbReference type="EMBL" id="KAF9478333.1"/>
    </source>
</evidence>
<dbReference type="InterPro" id="IPR000172">
    <property type="entry name" value="GMC_OxRdtase_N"/>
</dbReference>
<dbReference type="Gene3D" id="3.30.560.10">
    <property type="entry name" value="Glucose Oxidase, domain 3"/>
    <property type="match status" value="1"/>
</dbReference>
<proteinExistence type="inferred from homology"/>
<keyword evidence="18" id="KW-1185">Reference proteome</keyword>
<dbReference type="PROSITE" id="PS00624">
    <property type="entry name" value="GMC_OXRED_2"/>
    <property type="match status" value="1"/>
</dbReference>
<dbReference type="Pfam" id="PF00732">
    <property type="entry name" value="GMC_oxred_N"/>
    <property type="match status" value="1"/>
</dbReference>
<evidence type="ECO:0000256" key="7">
    <source>
        <dbReference type="ARBA" id="ARBA00024699"/>
    </source>
</evidence>
<dbReference type="Proteomes" id="UP000807469">
    <property type="component" value="Unassembled WGS sequence"/>
</dbReference>
<gene>
    <name evidence="17" type="ORF">BDN70DRAFT_50335</name>
</gene>
<feature type="binding site" evidence="13">
    <location>
        <begin position="100"/>
        <end position="103"/>
    </location>
    <ligand>
        <name>FAD</name>
        <dbReference type="ChEBI" id="CHEBI:57692"/>
    </ligand>
</feature>
<comment type="catalytic activity">
    <reaction evidence="10">
        <text>pyranose + acceptor = pyranos-3-ulose + reduced acceptor.</text>
        <dbReference type="EC" id="1.1.99.29"/>
    </reaction>
</comment>
<dbReference type="AlphaFoldDB" id="A0A9P5Z095"/>
<dbReference type="GO" id="GO:0033718">
    <property type="term" value="F:pyranose dehydrogenase (acceptor) activity"/>
    <property type="evidence" value="ECO:0007669"/>
    <property type="project" value="UniProtKB-EC"/>
</dbReference>
<dbReference type="GO" id="GO:0005576">
    <property type="term" value="C:extracellular region"/>
    <property type="evidence" value="ECO:0007669"/>
    <property type="project" value="UniProtKB-SubCell"/>
</dbReference>
<evidence type="ECO:0000256" key="14">
    <source>
        <dbReference type="RuleBase" id="RU003968"/>
    </source>
</evidence>
<dbReference type="SUPFAM" id="SSF54373">
    <property type="entry name" value="FAD-linked reductases, C-terminal domain"/>
    <property type="match status" value="1"/>
</dbReference>
<evidence type="ECO:0000256" key="6">
    <source>
        <dbReference type="ARBA" id="ARBA00022525"/>
    </source>
</evidence>
<dbReference type="InterPro" id="IPR012132">
    <property type="entry name" value="GMC_OxRdtase"/>
</dbReference>
<dbReference type="EC" id="1.1.99.29" evidence="5"/>
<dbReference type="Gene3D" id="3.50.50.60">
    <property type="entry name" value="FAD/NAD(P)-binding domain"/>
    <property type="match status" value="1"/>
</dbReference>
<evidence type="ECO:0000256" key="3">
    <source>
        <dbReference type="ARBA" id="ARBA00010790"/>
    </source>
</evidence>
<comment type="similarity">
    <text evidence="3 14">Belongs to the GMC oxidoreductase family.</text>
</comment>
<dbReference type="OrthoDB" id="269227at2759"/>
<comment type="catalytic activity">
    <reaction evidence="8">
        <text>pyranose + acceptor = pyranos-2-ulose + reduced acceptor.</text>
        <dbReference type="EC" id="1.1.99.29"/>
    </reaction>
</comment>
<dbReference type="PIRSF" id="PIRSF000137">
    <property type="entry name" value="Alcohol_oxidase"/>
    <property type="match status" value="1"/>
</dbReference>
<evidence type="ECO:0000256" key="2">
    <source>
        <dbReference type="ARBA" id="ARBA00004613"/>
    </source>
</evidence>
<dbReference type="Pfam" id="PF05199">
    <property type="entry name" value="GMC_oxred_C"/>
    <property type="match status" value="1"/>
</dbReference>
<comment type="subcellular location">
    <subcellularLocation>
        <location evidence="2">Secreted</location>
    </subcellularLocation>
</comment>
<comment type="cofactor">
    <cofactor evidence="1 13">
        <name>FAD</name>
        <dbReference type="ChEBI" id="CHEBI:57692"/>
    </cofactor>
</comment>
<comment type="caution">
    <text evidence="17">The sequence shown here is derived from an EMBL/GenBank/DDBJ whole genome shotgun (WGS) entry which is preliminary data.</text>
</comment>
<evidence type="ECO:0000256" key="11">
    <source>
        <dbReference type="ARBA" id="ARBA00034050"/>
    </source>
</evidence>
<evidence type="ECO:0000256" key="10">
    <source>
        <dbReference type="ARBA" id="ARBA00034029"/>
    </source>
</evidence>
<feature type="domain" description="Glucose-methanol-choline oxidoreductase N-terminal" evidence="16">
    <location>
        <begin position="276"/>
        <end position="290"/>
    </location>
</feature>
<evidence type="ECO:0000256" key="12">
    <source>
        <dbReference type="ARBA" id="ARBA00034059"/>
    </source>
</evidence>
<evidence type="ECO:0000256" key="1">
    <source>
        <dbReference type="ARBA" id="ARBA00001974"/>
    </source>
</evidence>
<dbReference type="SUPFAM" id="SSF51905">
    <property type="entry name" value="FAD/NAD(P)-binding domain"/>
    <property type="match status" value="1"/>
</dbReference>
<evidence type="ECO:0000259" key="16">
    <source>
        <dbReference type="PROSITE" id="PS00624"/>
    </source>
</evidence>
<comment type="subunit">
    <text evidence="4">Monomer.</text>
</comment>
<sequence length="625" mass="68066">MIDTQETATYDIIFAGGGAAACITAGRLAAADPSLKILIVEAGPHTRELQAHIQPARYFSSLALPTETFTFHKSNPSKSLLGRSAIVPVGRAIGGGSSVNFAVYTRAAASDYDDWETVFGNKGWGSSCIIPLLKKAETYEPGSTNNTHGTSGPIKVSFAPDSHGLADDFLNVAVAFDKERSLTEDANEFNTVDKYGRWARYIGGKSGRRSDTPHNYIYNQDHANLKIIDRHRVVRVIFEGTRAVGIEYVDDLVGRSGGILIPKTARASRLVVVAGGAFGSPSILERSGIGAKSVLEKNNVKQIVDLPGVGEHYMGTCRASFLRRYRMKFFVDHNVIFLPFVASEETDSLDTIFRGSKEEVEPYEQQWLKDGQGLMAHNAIDCGVKWRPNAKELAAMSPEFDERWKTYYANAPDKPVMIMLPFVAYAGGNPAVPRGKYFSMAYFSGYPASLGRVHITSGMNPYAALDFDAGFLDDPADLVILRWAYKKSRELARRMQSFRGDLVVGHPEFKVDSSAATSLTASPADISAPEIVYTKEDDDAIDEYHRKTVETTWHSIGTCAMKPREQGGVVDERLNVYGVQGLKVADCSITPDNVGANTYNTAIAIGEKAAVIIAEDLGIKGVTAA</sequence>
<dbReference type="EMBL" id="MU155237">
    <property type="protein sequence ID" value="KAF9478333.1"/>
    <property type="molecule type" value="Genomic_DNA"/>
</dbReference>
<reference evidence="17" key="1">
    <citation type="submission" date="2020-11" db="EMBL/GenBank/DDBJ databases">
        <authorList>
            <consortium name="DOE Joint Genome Institute"/>
            <person name="Ahrendt S."/>
            <person name="Riley R."/>
            <person name="Andreopoulos W."/>
            <person name="Labutti K."/>
            <person name="Pangilinan J."/>
            <person name="Ruiz-Duenas F.J."/>
            <person name="Barrasa J.M."/>
            <person name="Sanchez-Garcia M."/>
            <person name="Camarero S."/>
            <person name="Miyauchi S."/>
            <person name="Serrano A."/>
            <person name="Linde D."/>
            <person name="Babiker R."/>
            <person name="Drula E."/>
            <person name="Ayuso-Fernandez I."/>
            <person name="Pacheco R."/>
            <person name="Padilla G."/>
            <person name="Ferreira P."/>
            <person name="Barriuso J."/>
            <person name="Kellner H."/>
            <person name="Castanera R."/>
            <person name="Alfaro M."/>
            <person name="Ramirez L."/>
            <person name="Pisabarro A.G."/>
            <person name="Kuo A."/>
            <person name="Tritt A."/>
            <person name="Lipzen A."/>
            <person name="He G."/>
            <person name="Yan M."/>
            <person name="Ng V."/>
            <person name="Cullen D."/>
            <person name="Martin F."/>
            <person name="Rosso M.-N."/>
            <person name="Henrissat B."/>
            <person name="Hibbett D."/>
            <person name="Martinez A.T."/>
            <person name="Grigoriev I.V."/>
        </authorList>
    </citation>
    <scope>NUCLEOTIDE SEQUENCE</scope>
    <source>
        <strain evidence="17">CIRM-BRFM 674</strain>
    </source>
</reference>
<comment type="catalytic activity">
    <reaction evidence="9">
        <text>pyranose + acceptor = pyranos-2,3-diulose + reduced acceptor.</text>
        <dbReference type="EC" id="1.1.99.29"/>
    </reaction>
</comment>
<feature type="binding site" evidence="13">
    <location>
        <position position="233"/>
    </location>
    <ligand>
        <name>FAD</name>
        <dbReference type="ChEBI" id="CHEBI:57692"/>
    </ligand>
</feature>
<dbReference type="InterPro" id="IPR036188">
    <property type="entry name" value="FAD/NAD-bd_sf"/>
</dbReference>
<feature type="binding site" evidence="13">
    <location>
        <begin position="553"/>
        <end position="554"/>
    </location>
    <ligand>
        <name>FAD</name>
        <dbReference type="ChEBI" id="CHEBI:57692"/>
    </ligand>
</feature>
<keyword evidence="14" id="KW-0285">Flavoprotein</keyword>
<feature type="domain" description="Glucose-methanol-choline oxidoreductase N-terminal" evidence="15">
    <location>
        <begin position="90"/>
        <end position="113"/>
    </location>
</feature>
<comment type="function">
    <text evidence="7">Catalyzes the single-oxidation or sequential double oxidation reaction of carbohydrates primarily at carbon-2 and/or carbon-3 with the concomitant reduction of the flavin. The enzyme exhibits a broad sugar substrate specificity, oxidizing different aldopyranoses to the corresponding C-1, C-2, C-3 or C-1,2, C-2,3 and C-3,4 (di)dehydro sugars with substrate-specific regioselectivity. Accepts only a narrow range of electron acceptors such as substituted benzoquinones and complexed metal ions and reacts extremely slowly with O(2) as acceptor. May play a role in the natural recycling of plant matter by oxidizing all major monosaccharides in lignocellulose and by reducing quinone compounds or reactive radical species generated during lignin depolymerization.</text>
</comment>